<evidence type="ECO:0000256" key="2">
    <source>
        <dbReference type="ARBA" id="ARBA00023143"/>
    </source>
</evidence>
<evidence type="ECO:0000313" key="8">
    <source>
        <dbReference type="Proteomes" id="UP000287502"/>
    </source>
</evidence>
<keyword evidence="8" id="KW-1185">Reference proteome</keyword>
<dbReference type="OrthoDB" id="9796789at2"/>
<dbReference type="Pfam" id="PF00700">
    <property type="entry name" value="Flagellin_C"/>
    <property type="match status" value="1"/>
</dbReference>
<dbReference type="AlphaFoldDB" id="A0A3R5UW90"/>
<dbReference type="RefSeq" id="WP_128467529.1">
    <property type="nucleotide sequence ID" value="NZ_CP035108.1"/>
</dbReference>
<dbReference type="InterPro" id="IPR042187">
    <property type="entry name" value="Flagellin_C_sub2"/>
</dbReference>
<protein>
    <recommendedName>
        <fullName evidence="3">Flagellin</fullName>
    </recommendedName>
</protein>
<dbReference type="KEGG" id="gtl:EP073_12655"/>
<dbReference type="EMBL" id="CP035108">
    <property type="protein sequence ID" value="QAR34224.1"/>
    <property type="molecule type" value="Genomic_DNA"/>
</dbReference>
<dbReference type="SUPFAM" id="SSF64518">
    <property type="entry name" value="Phase 1 flagellin"/>
    <property type="match status" value="1"/>
</dbReference>
<evidence type="ECO:0000256" key="3">
    <source>
        <dbReference type="RuleBase" id="RU362073"/>
    </source>
</evidence>
<keyword evidence="7" id="KW-0966">Cell projection</keyword>
<dbReference type="InterPro" id="IPR001029">
    <property type="entry name" value="Flagellin_N"/>
</dbReference>
<evidence type="ECO:0000259" key="6">
    <source>
        <dbReference type="Pfam" id="PF00700"/>
    </source>
</evidence>
<dbReference type="InterPro" id="IPR001492">
    <property type="entry name" value="Flagellin"/>
</dbReference>
<feature type="coiled-coil region" evidence="4">
    <location>
        <begin position="75"/>
        <end position="129"/>
    </location>
</feature>
<feature type="domain" description="Flagellin C-terminal" evidence="6">
    <location>
        <begin position="709"/>
        <end position="793"/>
    </location>
</feature>
<dbReference type="Gene3D" id="2.170.280.10">
    <property type="entry name" value="f41 fragment of flagellin, middle domain"/>
    <property type="match status" value="1"/>
</dbReference>
<comment type="subcellular location">
    <subcellularLocation>
        <location evidence="3">Secreted</location>
    </subcellularLocation>
    <subcellularLocation>
        <location evidence="3">Bacterial flagellum</location>
    </subcellularLocation>
</comment>
<name>A0A3R5UW90_9BACT</name>
<evidence type="ECO:0000313" key="7">
    <source>
        <dbReference type="EMBL" id="QAR34224.1"/>
    </source>
</evidence>
<proteinExistence type="inferred from homology"/>
<dbReference type="GO" id="GO:0009288">
    <property type="term" value="C:bacterial-type flagellum"/>
    <property type="evidence" value="ECO:0007669"/>
    <property type="project" value="UniProtKB-SubCell"/>
</dbReference>
<sequence length="794" mass="83412">MAMYINTNVPSLTAQRYLGQTNNDISKSLERLSSGLRINSASDDASGLAISEKLRGQISGLKRASLNAQDGISLLQTAEGGLQNIQDMLQRMRELAVQAGNGTYTTNDRAEIQKEVDQLKEEINRISSSTEFNTKKLLNGDSTALWSSDNSSLDAIIKSAVAEGNYNLNVTVDPGKNYVYKSDVMTLNEGAIGAEIVTAGGDVNETNVGFVTDPNTLASTGTSYYTVTVGAGADTDSALVTLSAYRQAGSNFSTATTWTTGGTIGDSGYILLEAQEDFAVSAGTTANYTFKATFINAKTGVETSVEIEGGDDGAGNLVFDLADITGAGISGEVSFAIGTDANVQSGDKILLSATEAVDTSTTSGGGTIQLSGGVSGTTGPTLSYGNNELTKVDNGDTTIDYNSVTVYHAVLNDETGNLDIGNLTFNFRENTGTDTAYGSTDAGTFDLQILGGGEAAASTTKLKDIARFTTDDGVNIFAAGPQELTIYGNGKSATIYIEGDDTISDFETKLSEAMVSGLGMGATSNTSDEATTVNNNLVNYVSTGDDTDNTNEALAGTFVIQSARLGEESRLSFIGDQNFINALSLATIQEGENSEMTIKVTDAHSGKFIGSDKVNDGTLRGVIQGVDVKIDSDVGVDISWDSSTKELNFTANGESEDIKLHLVDNAMKMQIGANEGQTILANIPQINTTSLGIDDILMVDQDLAQSSITKLDKALETVSGVRATIGAQINRLEYTMTGLDTTRENLTAAESRIRDLDIADEMAKFTKNQILAQSNIAMLSQANALPQMALSLIG</sequence>
<dbReference type="InterPro" id="IPR046358">
    <property type="entry name" value="Flagellin_C"/>
</dbReference>
<dbReference type="PANTHER" id="PTHR42792:SF2">
    <property type="entry name" value="FLAGELLIN"/>
    <property type="match status" value="1"/>
</dbReference>
<dbReference type="Gene3D" id="1.20.1330.10">
    <property type="entry name" value="f41 fragment of flagellin, N-terminal domain"/>
    <property type="match status" value="2"/>
</dbReference>
<keyword evidence="7" id="KW-0282">Flagellum</keyword>
<evidence type="ECO:0000259" key="5">
    <source>
        <dbReference type="Pfam" id="PF00669"/>
    </source>
</evidence>
<dbReference type="Gene3D" id="2.30.220.10">
    <property type="entry name" value="f41 fragment of flagellin, C-terminal domain"/>
    <property type="match status" value="1"/>
</dbReference>
<dbReference type="Pfam" id="PF00669">
    <property type="entry name" value="Flagellin_N"/>
    <property type="match status" value="1"/>
</dbReference>
<keyword evidence="2 3" id="KW-0975">Bacterial flagellum</keyword>
<dbReference type="GO" id="GO:0005576">
    <property type="term" value="C:extracellular region"/>
    <property type="evidence" value="ECO:0007669"/>
    <property type="project" value="UniProtKB-SubCell"/>
</dbReference>
<comment type="function">
    <text evidence="3">Flagellin is the subunit protein which polymerizes to form the filaments of bacterial flagella.</text>
</comment>
<dbReference type="PRINTS" id="PR00207">
    <property type="entry name" value="FLAGELLIN"/>
</dbReference>
<dbReference type="GO" id="GO:0005198">
    <property type="term" value="F:structural molecule activity"/>
    <property type="evidence" value="ECO:0007669"/>
    <property type="project" value="UniProtKB-UniRule"/>
</dbReference>
<feature type="domain" description="Flagellin N-terminal" evidence="5">
    <location>
        <begin position="5"/>
        <end position="142"/>
    </location>
</feature>
<comment type="similarity">
    <text evidence="1 3">Belongs to the bacterial flagellin family.</text>
</comment>
<keyword evidence="4" id="KW-0175">Coiled coil</keyword>
<accession>A0A3R5UW90</accession>
<organism evidence="7 8">
    <name type="scientific">Geovibrio thiophilus</name>
    <dbReference type="NCBI Taxonomy" id="139438"/>
    <lineage>
        <taxon>Bacteria</taxon>
        <taxon>Pseudomonadati</taxon>
        <taxon>Deferribacterota</taxon>
        <taxon>Deferribacteres</taxon>
        <taxon>Deferribacterales</taxon>
        <taxon>Geovibrionaceae</taxon>
        <taxon>Geovibrio</taxon>
    </lineage>
</organism>
<keyword evidence="7" id="KW-0969">Cilium</keyword>
<reference evidence="7 8" key="1">
    <citation type="submission" date="2019-01" db="EMBL/GenBank/DDBJ databases">
        <title>Geovibrio thiophilus DSM 11263, complete genome.</title>
        <authorList>
            <person name="Spring S."/>
            <person name="Bunk B."/>
            <person name="Sproer C."/>
        </authorList>
    </citation>
    <scope>NUCLEOTIDE SEQUENCE [LARGE SCALE GENOMIC DNA]</scope>
    <source>
        <strain evidence="7 8">DSM 11263</strain>
    </source>
</reference>
<dbReference type="Gene3D" id="6.10.10.10">
    <property type="entry name" value="Flagellar export chaperone, C-terminal domain"/>
    <property type="match status" value="1"/>
</dbReference>
<dbReference type="Gene3D" id="6.10.280.190">
    <property type="match status" value="1"/>
</dbReference>
<evidence type="ECO:0000256" key="4">
    <source>
        <dbReference type="SAM" id="Coils"/>
    </source>
</evidence>
<keyword evidence="3" id="KW-0964">Secreted</keyword>
<evidence type="ECO:0000256" key="1">
    <source>
        <dbReference type="ARBA" id="ARBA00005709"/>
    </source>
</evidence>
<gene>
    <name evidence="7" type="ORF">EP073_12655</name>
</gene>
<dbReference type="Proteomes" id="UP000287502">
    <property type="component" value="Chromosome"/>
</dbReference>
<dbReference type="PANTHER" id="PTHR42792">
    <property type="entry name" value="FLAGELLIN"/>
    <property type="match status" value="1"/>
</dbReference>